<sequence length="69" mass="7989">MLDRYDGKKMAMQLALLWLFIFAQAHFFPFGSEDPLSVQERVLMVITVGLPYLFPAYYIGVLREEEASD</sequence>
<comment type="caution">
    <text evidence="2">The sequence shown here is derived from an EMBL/GenBank/DDBJ whole genome shotgun (WGS) entry which is preliminary data.</text>
</comment>
<organism evidence="2 3">
    <name type="scientific">Aurantiacibacter aquimixticola</name>
    <dbReference type="NCBI Taxonomy" id="1958945"/>
    <lineage>
        <taxon>Bacteria</taxon>
        <taxon>Pseudomonadati</taxon>
        <taxon>Pseudomonadota</taxon>
        <taxon>Alphaproteobacteria</taxon>
        <taxon>Sphingomonadales</taxon>
        <taxon>Erythrobacteraceae</taxon>
        <taxon>Aurantiacibacter</taxon>
    </lineage>
</organism>
<proteinExistence type="predicted"/>
<dbReference type="EMBL" id="RAHX01000001">
    <property type="protein sequence ID" value="RJY09726.1"/>
    <property type="molecule type" value="Genomic_DNA"/>
</dbReference>
<keyword evidence="1" id="KW-0812">Transmembrane</keyword>
<dbReference type="AlphaFoldDB" id="A0A419RVB0"/>
<accession>A0A419RVB0</accession>
<evidence type="ECO:0000256" key="1">
    <source>
        <dbReference type="SAM" id="Phobius"/>
    </source>
</evidence>
<evidence type="ECO:0000313" key="3">
    <source>
        <dbReference type="Proteomes" id="UP000285232"/>
    </source>
</evidence>
<evidence type="ECO:0000313" key="2">
    <source>
        <dbReference type="EMBL" id="RJY09726.1"/>
    </source>
</evidence>
<keyword evidence="1" id="KW-0472">Membrane</keyword>
<dbReference type="Proteomes" id="UP000285232">
    <property type="component" value="Unassembled WGS sequence"/>
</dbReference>
<keyword evidence="3" id="KW-1185">Reference proteome</keyword>
<gene>
    <name evidence="2" type="ORF">D6201_10510</name>
</gene>
<feature type="transmembrane region" description="Helical" evidence="1">
    <location>
        <begin position="43"/>
        <end position="62"/>
    </location>
</feature>
<protein>
    <submittedName>
        <fullName evidence="2">Uncharacterized protein</fullName>
    </submittedName>
</protein>
<reference evidence="2 3" key="1">
    <citation type="journal article" date="2017" name="Int. J. Syst. Evol. Microbiol.">
        <title>Erythrobacter aquimixticola sp. nov., isolated from the junction between the ocean and a freshwater spring.</title>
        <authorList>
            <person name="Park S."/>
            <person name="Jung Y.T."/>
            <person name="Choi S.J."/>
            <person name="Yoon J.H."/>
        </authorList>
    </citation>
    <scope>NUCLEOTIDE SEQUENCE [LARGE SCALE GENOMIC DNA]</scope>
    <source>
        <strain evidence="2 3">JSSK-14</strain>
    </source>
</reference>
<keyword evidence="1" id="KW-1133">Transmembrane helix</keyword>
<name>A0A419RVB0_9SPHN</name>